<accession>A0AA46TMN4</accession>
<dbReference type="EMBL" id="CP096973">
    <property type="protein sequence ID" value="UYO73186.1"/>
    <property type="molecule type" value="Genomic_DNA"/>
</dbReference>
<sequence length="62" mass="6942">MKVELVTNLKRQGWGPSPHLTGMVDCIIMSVDSSGQPIHLIGIEFSSVERQIVAFKVETRFQ</sequence>
<evidence type="ECO:0000313" key="1">
    <source>
        <dbReference type="EMBL" id="UYO73186.1"/>
    </source>
</evidence>
<gene>
    <name evidence="1" type="ORF">M0220_09760</name>
</gene>
<keyword evidence="2" id="KW-1185">Reference proteome</keyword>
<dbReference type="Proteomes" id="UP001164935">
    <property type="component" value="Chromosome"/>
</dbReference>
<reference evidence="1" key="1">
    <citation type="submission" date="2022-05" db="EMBL/GenBank/DDBJ databases">
        <title>Complete sequence of a novel PHA-producing Halomonas strain.</title>
        <authorList>
            <person name="Zheng Z."/>
        </authorList>
    </citation>
    <scope>NUCLEOTIDE SEQUENCE</scope>
    <source>
        <strain evidence="1">ZZQ-149</strain>
    </source>
</reference>
<protein>
    <submittedName>
        <fullName evidence="1">Uncharacterized protein</fullName>
    </submittedName>
</protein>
<proteinExistence type="predicted"/>
<name>A0AA46TMN4_9GAMM</name>
<dbReference type="AlphaFoldDB" id="A0AA46TMN4"/>
<dbReference type="RefSeq" id="WP_264017505.1">
    <property type="nucleotide sequence ID" value="NZ_CP096973.1"/>
</dbReference>
<evidence type="ECO:0000313" key="2">
    <source>
        <dbReference type="Proteomes" id="UP001164935"/>
    </source>
</evidence>
<dbReference type="KEGG" id="hqn:M0220_09760"/>
<organism evidence="1 2">
    <name type="scientific">Halomonas qinghailakensis</name>
    <dbReference type="NCBI Taxonomy" id="2937790"/>
    <lineage>
        <taxon>Bacteria</taxon>
        <taxon>Pseudomonadati</taxon>
        <taxon>Pseudomonadota</taxon>
        <taxon>Gammaproteobacteria</taxon>
        <taxon>Oceanospirillales</taxon>
        <taxon>Halomonadaceae</taxon>
        <taxon>Halomonas</taxon>
    </lineage>
</organism>